<feature type="region of interest" description="Disordered" evidence="1">
    <location>
        <begin position="379"/>
        <end position="417"/>
    </location>
</feature>
<dbReference type="InterPro" id="IPR021730">
    <property type="entry name" value="YdbH"/>
</dbReference>
<dbReference type="Proteomes" id="UP000761574">
    <property type="component" value="Unassembled WGS sequence"/>
</dbReference>
<dbReference type="EMBL" id="BPFB01000033">
    <property type="protein sequence ID" value="GIU48945.1"/>
    <property type="molecule type" value="Genomic_DNA"/>
</dbReference>
<evidence type="ECO:0000256" key="1">
    <source>
        <dbReference type="SAM" id="MobiDB-lite"/>
    </source>
</evidence>
<reference evidence="2 3" key="1">
    <citation type="submission" date="2021-05" db="EMBL/GenBank/DDBJ databases">
        <title>Molecular characterization for Shewanella algae harboring chromosomal blaOXA-55-like strains isolated from clinical and environment sample.</title>
        <authorList>
            <person name="Ohama Y."/>
            <person name="Aoki K."/>
            <person name="Harada S."/>
            <person name="Moriya K."/>
            <person name="Ishii Y."/>
            <person name="Tateda K."/>
        </authorList>
    </citation>
    <scope>NUCLEOTIDE SEQUENCE [LARGE SCALE GENOMIC DNA]</scope>
    <source>
        <strain evidence="2 3">LMG 23746</strain>
    </source>
</reference>
<dbReference type="RefSeq" id="WP_119976898.1">
    <property type="nucleotide sequence ID" value="NZ_BPFB01000033.1"/>
</dbReference>
<protein>
    <recommendedName>
        <fullName evidence="4">Dicarboxylate transport domain-containing protein</fullName>
    </recommendedName>
</protein>
<feature type="compositionally biased region" description="Polar residues" evidence="1">
    <location>
        <begin position="399"/>
        <end position="412"/>
    </location>
</feature>
<gene>
    <name evidence="2" type="ORF">TUM4630_26420</name>
</gene>
<comment type="caution">
    <text evidence="2">The sequence shown here is derived from an EMBL/GenBank/DDBJ whole genome shotgun (WGS) entry which is preliminary data.</text>
</comment>
<name>A0ABQ4PLH9_9GAMM</name>
<sequence length="1234" mass="134210">MWQRLSQSRLMAALLIAALLVVVALSLVVVNLSGITQSLANRYLLPANTQISALNVGLDGVLNGHIARLDLQVNDSHIAISDLQLTFDDAVEWTHFSLEHIDTLAIRRIEVLLSPTLFYPRPSTEFAPTTSPALSFDMAALPKIAIGQTQLSVQQIPSEQLSLRLDYLNIDNQGRVTSQLSHHDKFLFGLDAQLSDKSWQFDTRLSLDTLQTFMTQWIASAPAQQQDTPPLRQFIALKHQLDTQHIDVSGQLISSTRLDIAKARIDSSHQLEPFSLTLNGLAGTVLSSPLQLVPKALPVEGGADSTSVSTPSNSLPSNSIAFEITGPVSDLSVNLAPTQLELAISPLQRQAFYSGATTLAPLLNSLDRLLSTTALSESNVADNNSADNHRPPSPPAQDTLDSQQSLRTQHGEQTGDVLTGQPLYLTLRLASPLSYQINSQQLSIDHLQAELSWGNLQLNTELKHLNSVKKNDETTITTDWQLTLLLPSSLCVDLLTQQEDPAPIAPCDTRKELQLRADEVALSATGSASATSPTAALAASSFALTVQPNAQLIIDGPNYRHQSLDVASTRFTLALIEPLRFNIADAVKLQFGHIDIGSSDNQFTFTHAGEQYQLASERSSLQLNGGHFSRQTSGASQWLLHPLTIATVNPQLSQFSETITAPPTTTLTSSELMLSSKAALRLHLAAKRDDTTPLLTGVAARVATSPANTVTFNQQLVASVTSPAPPQADSSATQLYLPPLTLQLKATQLTQQRMNEQQQTIATTTNIGAAHLNMGAVDMQPAASSAVNISPADNKGITELKNAVANTSVQSKENASSNSLAAQLLNAPWHNQLELKLENVSVNQQYYQFKKRRQRNLFAITQLGLTQQLDWQASASHYRLRTAEQWMAGQLSMRSHQQLTLQKHHDSAALQGEFTHNSDLQQLINQLSSSFALNMPIATIGDIQITSRHQLTWQPDELDFSMQLTPLIQISEGSINLLPFEQVKLAGECHLNANIAQLRPSKHSIACDRLSLQAQAFNPGVVLNNINADSQFNWSSQSASSFKGAGAQLLDSAYININASADTLGGHLLLPKFSLDLHHPSEAYLVLQALDLAQLLAIQPQEGIYADGIFDGVLPLQIVDGKVSVTGGKLAARAQGGLIKVSNNPAVIQMRASQPYLDFAFSALEELHYSELSSRFDMATNGDAVLHVNVKGQAKDIERPIHLNYAQEENMLQLLKSLQIGDRLQQGIEQSMAQ</sequence>
<dbReference type="Pfam" id="PF11739">
    <property type="entry name" value="YdbH-like"/>
    <property type="match status" value="1"/>
</dbReference>
<evidence type="ECO:0000313" key="3">
    <source>
        <dbReference type="Proteomes" id="UP000761574"/>
    </source>
</evidence>
<evidence type="ECO:0008006" key="4">
    <source>
        <dbReference type="Google" id="ProtNLM"/>
    </source>
</evidence>
<proteinExistence type="predicted"/>
<keyword evidence="3" id="KW-1185">Reference proteome</keyword>
<evidence type="ECO:0000313" key="2">
    <source>
        <dbReference type="EMBL" id="GIU48945.1"/>
    </source>
</evidence>
<organism evidence="2 3">
    <name type="scientific">Shewanella algidipiscicola</name>
    <dbReference type="NCBI Taxonomy" id="614070"/>
    <lineage>
        <taxon>Bacteria</taxon>
        <taxon>Pseudomonadati</taxon>
        <taxon>Pseudomonadota</taxon>
        <taxon>Gammaproteobacteria</taxon>
        <taxon>Alteromonadales</taxon>
        <taxon>Shewanellaceae</taxon>
        <taxon>Shewanella</taxon>
    </lineage>
</organism>
<accession>A0ABQ4PLH9</accession>